<keyword evidence="5" id="KW-0966">Cell projection</keyword>
<evidence type="ECO:0000256" key="6">
    <source>
        <dbReference type="SAM" id="MobiDB-lite"/>
    </source>
</evidence>
<evidence type="ECO:0000256" key="1">
    <source>
        <dbReference type="ARBA" id="ARBA00004430"/>
    </source>
</evidence>
<feature type="region of interest" description="Disordered" evidence="6">
    <location>
        <begin position="565"/>
        <end position="589"/>
    </location>
</feature>
<dbReference type="CTD" id="114327"/>
<dbReference type="GO" id="GO:0072686">
    <property type="term" value="C:mitotic spindle"/>
    <property type="evidence" value="ECO:0007669"/>
    <property type="project" value="TreeGrafter"/>
</dbReference>
<evidence type="ECO:0000313" key="9">
    <source>
        <dbReference type="Proteomes" id="UP000264820"/>
    </source>
</evidence>
<dbReference type="Ensembl" id="ENSHCOT00000026799.1">
    <property type="protein sequence ID" value="ENSHCOP00000012080.1"/>
    <property type="gene ID" value="ENSHCOG00000015031.1"/>
</dbReference>
<protein>
    <submittedName>
        <fullName evidence="8">EF-hand domain (C-terminal) containing 1</fullName>
    </submittedName>
</protein>
<reference evidence="8" key="2">
    <citation type="submission" date="2025-09" db="UniProtKB">
        <authorList>
            <consortium name="Ensembl"/>
        </authorList>
    </citation>
    <scope>IDENTIFICATION</scope>
</reference>
<dbReference type="SMART" id="SM00676">
    <property type="entry name" value="DM10"/>
    <property type="match status" value="3"/>
</dbReference>
<feature type="domain" description="DM10" evidence="7">
    <location>
        <begin position="259"/>
        <end position="379"/>
    </location>
</feature>
<dbReference type="FunFam" id="2.30.29.170:FF:000002">
    <property type="entry name" value="EF-hand domain (C-terminal) containing 1"/>
    <property type="match status" value="1"/>
</dbReference>
<dbReference type="GO" id="GO:0005930">
    <property type="term" value="C:axoneme"/>
    <property type="evidence" value="ECO:0007669"/>
    <property type="project" value="UniProtKB-SubCell"/>
</dbReference>
<dbReference type="Gene3D" id="2.30.29.170">
    <property type="match status" value="3"/>
</dbReference>
<keyword evidence="9" id="KW-1185">Reference proteome</keyword>
<organism evidence="8 9">
    <name type="scientific">Hippocampus comes</name>
    <name type="common">Tiger tail seahorse</name>
    <dbReference type="NCBI Taxonomy" id="109280"/>
    <lineage>
        <taxon>Eukaryota</taxon>
        <taxon>Metazoa</taxon>
        <taxon>Chordata</taxon>
        <taxon>Craniata</taxon>
        <taxon>Vertebrata</taxon>
        <taxon>Euteleostomi</taxon>
        <taxon>Actinopterygii</taxon>
        <taxon>Neopterygii</taxon>
        <taxon>Teleostei</taxon>
        <taxon>Neoteleostei</taxon>
        <taxon>Acanthomorphata</taxon>
        <taxon>Syngnathiaria</taxon>
        <taxon>Syngnathiformes</taxon>
        <taxon>Syngnathoidei</taxon>
        <taxon>Syngnathidae</taxon>
        <taxon>Hippocampus</taxon>
    </lineage>
</organism>
<dbReference type="GO" id="GO:0043014">
    <property type="term" value="F:alpha-tubulin binding"/>
    <property type="evidence" value="ECO:0007669"/>
    <property type="project" value="TreeGrafter"/>
</dbReference>
<dbReference type="PROSITE" id="PS51336">
    <property type="entry name" value="DM10"/>
    <property type="match status" value="3"/>
</dbReference>
<keyword evidence="2" id="KW-0963">Cytoplasm</keyword>
<dbReference type="AlphaFoldDB" id="A0A3Q3DH67"/>
<name>A0A3Q3DH67_HIPCM</name>
<evidence type="ECO:0000256" key="2">
    <source>
        <dbReference type="ARBA" id="ARBA00022490"/>
    </source>
</evidence>
<evidence type="ECO:0000256" key="3">
    <source>
        <dbReference type="ARBA" id="ARBA00022737"/>
    </source>
</evidence>
<keyword evidence="3" id="KW-0677">Repeat</keyword>
<dbReference type="OrthoDB" id="10255210at2759"/>
<feature type="domain" description="DM10" evidence="7">
    <location>
        <begin position="113"/>
        <end position="218"/>
    </location>
</feature>
<dbReference type="OMA" id="WKDFNIG"/>
<dbReference type="GeneTree" id="ENSGT00530000063528"/>
<dbReference type="GO" id="GO:0007052">
    <property type="term" value="P:mitotic spindle organization"/>
    <property type="evidence" value="ECO:0007669"/>
    <property type="project" value="TreeGrafter"/>
</dbReference>
<dbReference type="PANTHER" id="PTHR12086:SF9">
    <property type="entry name" value="EF-HAND DOMAIN-CONTAINING PROTEIN 1"/>
    <property type="match status" value="1"/>
</dbReference>
<dbReference type="STRING" id="109280.ENSHCOP00000012080"/>
<dbReference type="RefSeq" id="XP_019750558.1">
    <property type="nucleotide sequence ID" value="XM_019894999.1"/>
</dbReference>
<sequence length="589" mass="67898">MSRKLDNNGLPFLPGFSFQDVTKTAFHRPQTLSYSKGLALARPPRLGIGLEPLLTEQMMHEELSGMAGDMPDFTYGSFDTKYIKDLVNLSYHAAPAPTHPDPQPFIPAYVTLDKKVLCFKAYFEEEMINSRDEKRCVRHVVIYYYLEDDSMSISEPWVPNSGILQGQRIKRQCLPKREPGKYYHWKDLNLGIDLEVYGVKYHIAQCDAFTKDFMQRQGIILNAPEEMPVDSYLQGREKPPPTCTTRSEFDSRYQFLHMDRKVLRFFALWDDSESELGETLPVTIHYFLVNDTVEIREDHKPNSGRFPFPVLMQRLRIPKKMKPGHDQFPSCVMEDSVEEVEEFFSPKDFQVGKMMIILGRRFLLYDCDDFTKDYYHANHPEINIKSIEVPRKMGKFEGMKKEIPPYNGFGSLEDSLQSCLSLLPAPPRKNVLKMLENEHKVLRYSARLVTPKDASESQRRKDADRLFILSYYLSNDTICIYENPKNNSGFRGGVFLKRTRVPKPDTSVDNPDFYSPSDFSIGSILDVFGHRFVLTDADLYVLNYMENNPGQIPLETLETIRQKLRSGTNQTAEQNGKTNQTAGQNEPPS</sequence>
<dbReference type="Pfam" id="PF06565">
    <property type="entry name" value="DM10_dom"/>
    <property type="match status" value="3"/>
</dbReference>
<dbReference type="GO" id="GO:0060285">
    <property type="term" value="P:cilium-dependent cell motility"/>
    <property type="evidence" value="ECO:0007669"/>
    <property type="project" value="TreeGrafter"/>
</dbReference>
<dbReference type="FunFam" id="2.30.29.170:FF:000004">
    <property type="entry name" value="EF-hand domain containing 2"/>
    <property type="match status" value="1"/>
</dbReference>
<keyword evidence="4" id="KW-0206">Cytoskeleton</keyword>
<dbReference type="KEGG" id="hcq:109530996"/>
<dbReference type="InterPro" id="IPR040193">
    <property type="entry name" value="EFHC1/EFHC2/EFHB"/>
</dbReference>
<accession>A0A3Q3DH67</accession>
<dbReference type="FunFam" id="2.30.29.170:FF:000001">
    <property type="entry name" value="EF-hand domain containing 1"/>
    <property type="match status" value="1"/>
</dbReference>
<evidence type="ECO:0000256" key="5">
    <source>
        <dbReference type="ARBA" id="ARBA00023273"/>
    </source>
</evidence>
<feature type="domain" description="DM10" evidence="7">
    <location>
        <begin position="438"/>
        <end position="549"/>
    </location>
</feature>
<reference evidence="8" key="1">
    <citation type="submission" date="2025-08" db="UniProtKB">
        <authorList>
            <consortium name="Ensembl"/>
        </authorList>
    </citation>
    <scope>IDENTIFICATION</scope>
</reference>
<dbReference type="PANTHER" id="PTHR12086">
    <property type="entry name" value="EF-HAND DOMAIN C-TERMINAL CONTAINING PROTEIN"/>
    <property type="match status" value="1"/>
</dbReference>
<evidence type="ECO:0000259" key="7">
    <source>
        <dbReference type="PROSITE" id="PS51336"/>
    </source>
</evidence>
<dbReference type="GeneID" id="109530996"/>
<evidence type="ECO:0000313" key="8">
    <source>
        <dbReference type="Ensembl" id="ENSHCOP00000012080.1"/>
    </source>
</evidence>
<proteinExistence type="predicted"/>
<dbReference type="Proteomes" id="UP000264820">
    <property type="component" value="Unplaced"/>
</dbReference>
<dbReference type="GO" id="GO:0000281">
    <property type="term" value="P:mitotic cytokinesis"/>
    <property type="evidence" value="ECO:0007669"/>
    <property type="project" value="TreeGrafter"/>
</dbReference>
<evidence type="ECO:0000256" key="4">
    <source>
        <dbReference type="ARBA" id="ARBA00023212"/>
    </source>
</evidence>
<dbReference type="InterPro" id="IPR006602">
    <property type="entry name" value="DM10_dom"/>
</dbReference>
<comment type="subcellular location">
    <subcellularLocation>
        <location evidence="1">Cytoplasm</location>
        <location evidence="1">Cytoskeleton</location>
        <location evidence="1">Cilium axoneme</location>
    </subcellularLocation>
</comment>